<dbReference type="SUPFAM" id="SSF82829">
    <property type="entry name" value="MesJ substrate recognition domain-like"/>
    <property type="match status" value="1"/>
</dbReference>
<evidence type="ECO:0000259" key="9">
    <source>
        <dbReference type="SMART" id="SM00977"/>
    </source>
</evidence>
<dbReference type="AlphaFoldDB" id="H6Q4R6"/>
<name>H6Q4R6_WIGGL</name>
<accession>H6Q4R6</accession>
<proteinExistence type="inferred from homology"/>
<dbReference type="HOGENOM" id="CLU_018869_2_0_6"/>
<dbReference type="SMART" id="SM00977">
    <property type="entry name" value="TilS_C"/>
    <property type="match status" value="1"/>
</dbReference>
<comment type="domain">
    <text evidence="8">The N-terminal region contains the highly conserved SGGXDS motif, predicted to be a P-loop motif involved in ATP binding.</text>
</comment>
<keyword evidence="11" id="KW-1185">Reference proteome</keyword>
<keyword evidence="3 8" id="KW-0436">Ligase</keyword>
<dbReference type="Gene3D" id="1.20.59.20">
    <property type="match status" value="1"/>
</dbReference>
<dbReference type="GO" id="GO:0005524">
    <property type="term" value="F:ATP binding"/>
    <property type="evidence" value="ECO:0007669"/>
    <property type="project" value="UniProtKB-UniRule"/>
</dbReference>
<dbReference type="CDD" id="cd01992">
    <property type="entry name" value="TilS_N"/>
    <property type="match status" value="1"/>
</dbReference>
<evidence type="ECO:0000313" key="10">
    <source>
        <dbReference type="EMBL" id="AFA41199.1"/>
    </source>
</evidence>
<dbReference type="InterPro" id="IPR014729">
    <property type="entry name" value="Rossmann-like_a/b/a_fold"/>
</dbReference>
<evidence type="ECO:0000256" key="8">
    <source>
        <dbReference type="HAMAP-Rule" id="MF_01161"/>
    </source>
</evidence>
<comment type="function">
    <text evidence="8">Ligates lysine onto the cytidine present at position 34 of the AUA codon-specific tRNA(Ile) that contains the anticodon CAU, in an ATP-dependent manner. Cytidine is converted to lysidine, thus changing the amino acid specificity of the tRNA from methionine to isoleucine.</text>
</comment>
<dbReference type="SUPFAM" id="SSF56037">
    <property type="entry name" value="PheT/TilS domain"/>
    <property type="match status" value="1"/>
</dbReference>
<evidence type="ECO:0000256" key="2">
    <source>
        <dbReference type="ARBA" id="ARBA00022490"/>
    </source>
</evidence>
<keyword evidence="4 8" id="KW-0819">tRNA processing</keyword>
<evidence type="ECO:0000256" key="6">
    <source>
        <dbReference type="ARBA" id="ARBA00022840"/>
    </source>
</evidence>
<dbReference type="Pfam" id="PF09179">
    <property type="entry name" value="TilS"/>
    <property type="match status" value="1"/>
</dbReference>
<feature type="domain" description="Lysidine-tRNA(Ile) synthetase C-terminal" evidence="9">
    <location>
        <begin position="420"/>
        <end position="488"/>
    </location>
</feature>
<dbReference type="InterPro" id="IPR011063">
    <property type="entry name" value="TilS/TtcA_N"/>
</dbReference>
<comment type="similarity">
    <text evidence="8">Belongs to the tRNA(Ile)-lysidine synthase family.</text>
</comment>
<dbReference type="InterPro" id="IPR012796">
    <property type="entry name" value="Lysidine-tRNA-synth_C"/>
</dbReference>
<feature type="binding site" evidence="8">
    <location>
        <begin position="24"/>
        <end position="29"/>
    </location>
    <ligand>
        <name>ATP</name>
        <dbReference type="ChEBI" id="CHEBI:30616"/>
    </ligand>
</feature>
<sequence>MYCNFFKKILQHIKWNKSYLLAFSGGLDSTVLLNILSKCINTSKEKLHKKTLKIRAIHINHGLHKQSSVWEKHCSLQCIKYQIPFKSIQISIKDFSGGLEAAARRARYQALFNNLKSSEILLTAHHQNDQIETFFLLLKRGSGPHGLSGMQLHTRYKKNNIFRPFLLFKKSDIKLYAVKNKLEWIEDSSNADIKYDRNFLRIKIIPVLLKRWPNLINSIANSMKLCYDQEQLLYECLQESLDHLILADGSLNFTEILHMSKIKRYFILRSWFSKNCMHMPSIKQITYIWKNIILSKIDAQSELKIEKKIVKRFKKNLYFVSDQLKSPKKEISLSVKEIFHTKKVYLPLDLGILFFKPIIFNEQLIKKLQYLKEKNFLTKNYENTLSFFLKNKFQRIQENIFYLKNRCITIVKYPHFYKNIFLKFKNTQNILYMRKSINKKLKHNSIPPWERSRIPLLFYDNNLISALSVFITPSGYTKKDNQAILLYWKKYKVIK</sequence>
<dbReference type="STRING" id="1142511.WIGMOR_0366"/>
<dbReference type="SUPFAM" id="SSF52402">
    <property type="entry name" value="Adenine nucleotide alpha hydrolases-like"/>
    <property type="match status" value="1"/>
</dbReference>
<keyword evidence="5 8" id="KW-0547">Nucleotide-binding</keyword>
<dbReference type="Proteomes" id="UP000009061">
    <property type="component" value="Chromosome"/>
</dbReference>
<dbReference type="PANTHER" id="PTHR43033:SF1">
    <property type="entry name" value="TRNA(ILE)-LYSIDINE SYNTHASE-RELATED"/>
    <property type="match status" value="1"/>
</dbReference>
<reference evidence="10 11" key="1">
    <citation type="journal article" date="2012" name="MBio">
        <title>Insight into the transmission biology and species-specific functional capabilities of tsetse (Diptera: glossinidae) obligate symbiont wigglesworthia.</title>
        <authorList>
            <person name="Rio R.V."/>
            <person name="Symula R.E."/>
            <person name="Wang J."/>
            <person name="Lohs C."/>
            <person name="Wu Y.N."/>
            <person name="Snyder A.K."/>
            <person name="Bjornson R.D."/>
            <person name="Oshima K."/>
            <person name="Biehl B.S."/>
            <person name="Perna N.T."/>
            <person name="Hattori M."/>
            <person name="Aksoy S."/>
        </authorList>
    </citation>
    <scope>NUCLEOTIDE SEQUENCE [LARGE SCALE GENOMIC DNA]</scope>
    <source>
        <strain evidence="10">WGM</strain>
    </source>
</reference>
<dbReference type="InterPro" id="IPR015262">
    <property type="entry name" value="tRNA_Ile_lys_synt_subst-bd"/>
</dbReference>
<evidence type="ECO:0000256" key="5">
    <source>
        <dbReference type="ARBA" id="ARBA00022741"/>
    </source>
</evidence>
<evidence type="ECO:0000256" key="7">
    <source>
        <dbReference type="ARBA" id="ARBA00048539"/>
    </source>
</evidence>
<comment type="subcellular location">
    <subcellularLocation>
        <location evidence="1 8">Cytoplasm</location>
    </subcellularLocation>
</comment>
<comment type="catalytic activity">
    <reaction evidence="7 8">
        <text>cytidine(34) in tRNA(Ile2) + L-lysine + ATP = lysidine(34) in tRNA(Ile2) + AMP + diphosphate + H(+)</text>
        <dbReference type="Rhea" id="RHEA:43744"/>
        <dbReference type="Rhea" id="RHEA-COMP:10625"/>
        <dbReference type="Rhea" id="RHEA-COMP:10670"/>
        <dbReference type="ChEBI" id="CHEBI:15378"/>
        <dbReference type="ChEBI" id="CHEBI:30616"/>
        <dbReference type="ChEBI" id="CHEBI:32551"/>
        <dbReference type="ChEBI" id="CHEBI:33019"/>
        <dbReference type="ChEBI" id="CHEBI:82748"/>
        <dbReference type="ChEBI" id="CHEBI:83665"/>
        <dbReference type="ChEBI" id="CHEBI:456215"/>
        <dbReference type="EC" id="6.3.4.19"/>
    </reaction>
</comment>
<dbReference type="HAMAP" id="MF_01161">
    <property type="entry name" value="tRNA_Ile_lys_synt"/>
    <property type="match status" value="1"/>
</dbReference>
<dbReference type="PANTHER" id="PTHR43033">
    <property type="entry name" value="TRNA(ILE)-LYSIDINE SYNTHASE-RELATED"/>
    <property type="match status" value="1"/>
</dbReference>
<dbReference type="NCBIfam" id="TIGR02432">
    <property type="entry name" value="lysidine_TilS_N"/>
    <property type="match status" value="1"/>
</dbReference>
<dbReference type="Gene3D" id="3.40.50.620">
    <property type="entry name" value="HUPs"/>
    <property type="match status" value="1"/>
</dbReference>
<dbReference type="EMBL" id="CP003315">
    <property type="protein sequence ID" value="AFA41199.1"/>
    <property type="molecule type" value="Genomic_DNA"/>
</dbReference>
<dbReference type="Pfam" id="PF11734">
    <property type="entry name" value="TilS_C"/>
    <property type="match status" value="1"/>
</dbReference>
<evidence type="ECO:0000256" key="4">
    <source>
        <dbReference type="ARBA" id="ARBA00022694"/>
    </source>
</evidence>
<evidence type="ECO:0000256" key="1">
    <source>
        <dbReference type="ARBA" id="ARBA00004496"/>
    </source>
</evidence>
<dbReference type="eggNOG" id="COG0037">
    <property type="taxonomic scope" value="Bacteria"/>
</dbReference>
<keyword evidence="2 8" id="KW-0963">Cytoplasm</keyword>
<dbReference type="GO" id="GO:0006400">
    <property type="term" value="P:tRNA modification"/>
    <property type="evidence" value="ECO:0007669"/>
    <property type="project" value="UniProtKB-UniRule"/>
</dbReference>
<dbReference type="GO" id="GO:0005737">
    <property type="term" value="C:cytoplasm"/>
    <property type="evidence" value="ECO:0007669"/>
    <property type="project" value="UniProtKB-SubCell"/>
</dbReference>
<evidence type="ECO:0000256" key="3">
    <source>
        <dbReference type="ARBA" id="ARBA00022598"/>
    </source>
</evidence>
<dbReference type="OrthoDB" id="9807403at2"/>
<dbReference type="KEGG" id="wgl:WIGMOR_0366"/>
<dbReference type="EC" id="6.3.4.19" evidence="8"/>
<dbReference type="InterPro" id="IPR012795">
    <property type="entry name" value="tRNA_Ile_lys_synt_N"/>
</dbReference>
<gene>
    <name evidence="8 10" type="primary">tilS</name>
    <name evidence="10" type="synonym">mesJ</name>
    <name evidence="10" type="synonym">yaeN</name>
    <name evidence="10" type="ORF">WIGMOR_0366</name>
</gene>
<protein>
    <recommendedName>
        <fullName evidence="8">tRNA(Ile)-lysidine synthase</fullName>
        <ecNumber evidence="8">6.3.4.19</ecNumber>
    </recommendedName>
    <alternativeName>
        <fullName evidence="8">tRNA(Ile)-2-lysyl-cytidine synthase</fullName>
    </alternativeName>
    <alternativeName>
        <fullName evidence="8">tRNA(Ile)-lysidine synthetase</fullName>
    </alternativeName>
</protein>
<keyword evidence="6 8" id="KW-0067">ATP-binding</keyword>
<dbReference type="InterPro" id="IPR012094">
    <property type="entry name" value="tRNA_Ile_lys_synt"/>
</dbReference>
<organism evidence="10 11">
    <name type="scientific">Wigglesworthia glossinidia endosymbiont of Glossina morsitans morsitans</name>
    <name type="common">Yale colony</name>
    <dbReference type="NCBI Taxonomy" id="1142511"/>
    <lineage>
        <taxon>Bacteria</taxon>
        <taxon>Pseudomonadati</taxon>
        <taxon>Pseudomonadota</taxon>
        <taxon>Gammaproteobacteria</taxon>
        <taxon>Enterobacterales</taxon>
        <taxon>Erwiniaceae</taxon>
        <taxon>Wigglesworthia</taxon>
    </lineage>
</organism>
<dbReference type="Pfam" id="PF01171">
    <property type="entry name" value="ATP_bind_3"/>
    <property type="match status" value="1"/>
</dbReference>
<dbReference type="GO" id="GO:0032267">
    <property type="term" value="F:tRNA(Ile)-lysidine synthase activity"/>
    <property type="evidence" value="ECO:0007669"/>
    <property type="project" value="UniProtKB-EC"/>
</dbReference>
<evidence type="ECO:0000313" key="11">
    <source>
        <dbReference type="Proteomes" id="UP000009061"/>
    </source>
</evidence>